<feature type="transmembrane region" description="Helical" evidence="1">
    <location>
        <begin position="78"/>
        <end position="99"/>
    </location>
</feature>
<feature type="transmembrane region" description="Helical" evidence="1">
    <location>
        <begin position="159"/>
        <end position="177"/>
    </location>
</feature>
<evidence type="ECO:0000256" key="1">
    <source>
        <dbReference type="SAM" id="Phobius"/>
    </source>
</evidence>
<dbReference type="InterPro" id="IPR007349">
    <property type="entry name" value="DUF418"/>
</dbReference>
<keyword evidence="1" id="KW-0812">Transmembrane</keyword>
<dbReference type="InterPro" id="IPR012429">
    <property type="entry name" value="HGSNAT_cat"/>
</dbReference>
<dbReference type="InterPro" id="IPR052529">
    <property type="entry name" value="Bact_Transport_Assoc"/>
</dbReference>
<protein>
    <recommendedName>
        <fullName evidence="6">DUF418 domain-containing protein</fullName>
    </recommendedName>
</protein>
<feature type="transmembrane region" description="Helical" evidence="1">
    <location>
        <begin position="35"/>
        <end position="58"/>
    </location>
</feature>
<feature type="transmembrane region" description="Helical" evidence="1">
    <location>
        <begin position="367"/>
        <end position="385"/>
    </location>
</feature>
<evidence type="ECO:0000259" key="2">
    <source>
        <dbReference type="Pfam" id="PF04235"/>
    </source>
</evidence>
<evidence type="ECO:0000313" key="5">
    <source>
        <dbReference type="Proteomes" id="UP000003089"/>
    </source>
</evidence>
<keyword evidence="1" id="KW-1133">Transmembrane helix</keyword>
<gene>
    <name evidence="4" type="ORF">HMPREF1068_03439</name>
</gene>
<sequence length="411" mass="47356">MTINYYVCNHKLMKNRNNCMQPTVNKTPRIEVIDALRGFAVMAILLVHSLEHFIFPVYPTDSPEWLNILDNGTLNVVFSLFAGKSYAIFALLFGFTFYIQCHNQEKKGKDFGYRFLWRLVLLVGFATINAAFFPAGDVLLLFSIVGIVLFLVRKWSDKAILITAIFFLLQPIEWYHYLMSLFDPSYTLPDLGVGAMYQEVAEYTQAGNFWDFIAGNVTLGQKASLFWAIGAGRFLQTAGLFLMGLYIGRKELFVTTDSHLRFWIKTLIVAAICFAPLYSLKELIMQSESDIVKQTVGTAFDMWQKFAFTFVLVASFVILYQKEKFRKAVTNLRFYGKMSLTNYISQSIMGAIIYFPFGFYLAPYCGYTVSLIIGIVLFLLQVRFCKWWLSKHKQGPLESVWHKWTWLLAEK</sequence>
<dbReference type="Pfam" id="PF04235">
    <property type="entry name" value="DUF418"/>
    <property type="match status" value="1"/>
</dbReference>
<dbReference type="PANTHER" id="PTHR30590:SF2">
    <property type="entry name" value="INNER MEMBRANE PROTEIN"/>
    <property type="match status" value="1"/>
</dbReference>
<reference evidence="4 5" key="1">
    <citation type="submission" date="2012-02" db="EMBL/GenBank/DDBJ databases">
        <title>The Genome Sequence of Bacteroides nordii CL02T12C05.</title>
        <authorList>
            <consortium name="The Broad Institute Genome Sequencing Platform"/>
            <person name="Earl A."/>
            <person name="Ward D."/>
            <person name="Feldgarden M."/>
            <person name="Gevers D."/>
            <person name="Zitomersky N.L."/>
            <person name="Coyne M.J."/>
            <person name="Comstock L.E."/>
            <person name="Young S.K."/>
            <person name="Zeng Q."/>
            <person name="Gargeya S."/>
            <person name="Fitzgerald M."/>
            <person name="Haas B."/>
            <person name="Abouelleil A."/>
            <person name="Alvarado L."/>
            <person name="Arachchi H.M."/>
            <person name="Berlin A."/>
            <person name="Chapman S.B."/>
            <person name="Gearin G."/>
            <person name="Goldberg J."/>
            <person name="Griggs A."/>
            <person name="Gujja S."/>
            <person name="Hansen M."/>
            <person name="Heiman D."/>
            <person name="Howarth C."/>
            <person name="Larimer J."/>
            <person name="Lui A."/>
            <person name="MacDonald P.J.P."/>
            <person name="McCowen C."/>
            <person name="Montmayeur A."/>
            <person name="Murphy C."/>
            <person name="Neiman D."/>
            <person name="Pearson M."/>
            <person name="Priest M."/>
            <person name="Roberts A."/>
            <person name="Saif S."/>
            <person name="Shea T."/>
            <person name="Sisk P."/>
            <person name="Stolte C."/>
            <person name="Sykes S."/>
            <person name="Wortman J."/>
            <person name="Nusbaum C."/>
            <person name="Birren B."/>
        </authorList>
    </citation>
    <scope>NUCLEOTIDE SEQUENCE [LARGE SCALE GENOMIC DNA]</scope>
    <source>
        <strain evidence="4 5">CL02T12C05</strain>
    </source>
</reference>
<feature type="transmembrane region" description="Helical" evidence="1">
    <location>
        <begin position="260"/>
        <end position="280"/>
    </location>
</feature>
<accession>I9RU91</accession>
<evidence type="ECO:0000259" key="3">
    <source>
        <dbReference type="Pfam" id="PF07786"/>
    </source>
</evidence>
<dbReference type="HOGENOM" id="CLU_039610_0_0_10"/>
<dbReference type="AlphaFoldDB" id="I9RU91"/>
<dbReference type="PATRIC" id="fig|997884.3.peg.3528"/>
<feature type="transmembrane region" description="Helical" evidence="1">
    <location>
        <begin position="340"/>
        <end position="361"/>
    </location>
</feature>
<name>I9RU91_9BACE</name>
<feature type="transmembrane region" description="Helical" evidence="1">
    <location>
        <begin position="111"/>
        <end position="128"/>
    </location>
</feature>
<feature type="transmembrane region" description="Helical" evidence="1">
    <location>
        <begin position="225"/>
        <end position="248"/>
    </location>
</feature>
<keyword evidence="1" id="KW-0472">Membrane</keyword>
<dbReference type="PANTHER" id="PTHR30590">
    <property type="entry name" value="INNER MEMBRANE PROTEIN"/>
    <property type="match status" value="1"/>
</dbReference>
<proteinExistence type="predicted"/>
<feature type="domain" description="DUF418" evidence="2">
    <location>
        <begin position="248"/>
        <end position="407"/>
    </location>
</feature>
<keyword evidence="5" id="KW-1185">Reference proteome</keyword>
<organism evidence="4 5">
    <name type="scientific">Bacteroides nordii CL02T12C05</name>
    <dbReference type="NCBI Taxonomy" id="997884"/>
    <lineage>
        <taxon>Bacteria</taxon>
        <taxon>Pseudomonadati</taxon>
        <taxon>Bacteroidota</taxon>
        <taxon>Bacteroidia</taxon>
        <taxon>Bacteroidales</taxon>
        <taxon>Bacteroidaceae</taxon>
        <taxon>Bacteroides</taxon>
    </lineage>
</organism>
<comment type="caution">
    <text evidence="4">The sequence shown here is derived from an EMBL/GenBank/DDBJ whole genome shotgun (WGS) entry which is preliminary data.</text>
</comment>
<feature type="transmembrane region" description="Helical" evidence="1">
    <location>
        <begin position="302"/>
        <end position="320"/>
    </location>
</feature>
<dbReference type="EMBL" id="AGXS01000023">
    <property type="protein sequence ID" value="EIY46671.1"/>
    <property type="molecule type" value="Genomic_DNA"/>
</dbReference>
<dbReference type="Pfam" id="PF07786">
    <property type="entry name" value="HGSNAT_cat"/>
    <property type="match status" value="1"/>
</dbReference>
<evidence type="ECO:0008006" key="6">
    <source>
        <dbReference type="Google" id="ProtNLM"/>
    </source>
</evidence>
<dbReference type="STRING" id="997884.HMPREF1068_03439"/>
<dbReference type="eggNOG" id="COG2311">
    <property type="taxonomic scope" value="Bacteria"/>
</dbReference>
<feature type="domain" description="Heparan-alpha-glucosaminide N-acetyltransferase catalytic" evidence="3">
    <location>
        <begin position="29"/>
        <end position="172"/>
    </location>
</feature>
<dbReference type="Proteomes" id="UP000003089">
    <property type="component" value="Unassembled WGS sequence"/>
</dbReference>
<feature type="transmembrane region" description="Helical" evidence="1">
    <location>
        <begin position="134"/>
        <end position="152"/>
    </location>
</feature>
<evidence type="ECO:0000313" key="4">
    <source>
        <dbReference type="EMBL" id="EIY46671.1"/>
    </source>
</evidence>